<keyword evidence="4" id="KW-1185">Reference proteome</keyword>
<accession>A0A8B6EIK5</accession>
<feature type="compositionally biased region" description="Basic residues" evidence="1">
    <location>
        <begin position="201"/>
        <end position="210"/>
    </location>
</feature>
<reference evidence="3" key="1">
    <citation type="submission" date="2018-11" db="EMBL/GenBank/DDBJ databases">
        <authorList>
            <person name="Alioto T."/>
            <person name="Alioto T."/>
        </authorList>
    </citation>
    <scope>NUCLEOTIDE SEQUENCE</scope>
</reference>
<dbReference type="Proteomes" id="UP000596742">
    <property type="component" value="Unassembled WGS sequence"/>
</dbReference>
<comment type="caution">
    <text evidence="3">The sequence shown here is derived from an EMBL/GenBank/DDBJ whole genome shotgun (WGS) entry which is preliminary data.</text>
</comment>
<feature type="compositionally biased region" description="Low complexity" evidence="1">
    <location>
        <begin position="178"/>
        <end position="196"/>
    </location>
</feature>
<proteinExistence type="predicted"/>
<name>A0A8B6EIK5_MYTGA</name>
<evidence type="ECO:0000256" key="2">
    <source>
        <dbReference type="SAM" id="SignalP"/>
    </source>
</evidence>
<feature type="region of interest" description="Disordered" evidence="1">
    <location>
        <begin position="174"/>
        <end position="210"/>
    </location>
</feature>
<dbReference type="AlphaFoldDB" id="A0A8B6EIK5"/>
<dbReference type="EMBL" id="UYJE01005229">
    <property type="protein sequence ID" value="VDI35321.1"/>
    <property type="molecule type" value="Genomic_DNA"/>
</dbReference>
<gene>
    <name evidence="3" type="ORF">MGAL_10B020932</name>
</gene>
<sequence>MYTQVLTIIVLIFTKHTQGQDVTCEFPCELRGRTLGIIDGTDKMVGVWQFTNDGVTSSYILTSDASSTDVLTCYQRIERFLIFRVNNEDQFVCYIFDYTSGMIPISFTLGIGDKLPTSDVCTVCDPQGGFIPFLAKESGQTPTGPAELPCGTVSYCSDEYQCGANDTLPEGCPPTTIATKTEPSTEPTTESTTEAITEPKKRCHKRRHHH</sequence>
<feature type="chain" id="PRO_5032601171" evidence="2">
    <location>
        <begin position="20"/>
        <end position="210"/>
    </location>
</feature>
<evidence type="ECO:0000256" key="1">
    <source>
        <dbReference type="SAM" id="MobiDB-lite"/>
    </source>
</evidence>
<evidence type="ECO:0000313" key="4">
    <source>
        <dbReference type="Proteomes" id="UP000596742"/>
    </source>
</evidence>
<evidence type="ECO:0000313" key="3">
    <source>
        <dbReference type="EMBL" id="VDI35321.1"/>
    </source>
</evidence>
<organism evidence="3 4">
    <name type="scientific">Mytilus galloprovincialis</name>
    <name type="common">Mediterranean mussel</name>
    <dbReference type="NCBI Taxonomy" id="29158"/>
    <lineage>
        <taxon>Eukaryota</taxon>
        <taxon>Metazoa</taxon>
        <taxon>Spiralia</taxon>
        <taxon>Lophotrochozoa</taxon>
        <taxon>Mollusca</taxon>
        <taxon>Bivalvia</taxon>
        <taxon>Autobranchia</taxon>
        <taxon>Pteriomorphia</taxon>
        <taxon>Mytilida</taxon>
        <taxon>Mytiloidea</taxon>
        <taxon>Mytilidae</taxon>
        <taxon>Mytilinae</taxon>
        <taxon>Mytilus</taxon>
    </lineage>
</organism>
<protein>
    <submittedName>
        <fullName evidence="3">Uncharacterized protein</fullName>
    </submittedName>
</protein>
<keyword evidence="2" id="KW-0732">Signal</keyword>
<feature type="signal peptide" evidence="2">
    <location>
        <begin position="1"/>
        <end position="19"/>
    </location>
</feature>
<dbReference type="OrthoDB" id="6168551at2759"/>